<dbReference type="Gene3D" id="2.160.20.10">
    <property type="entry name" value="Single-stranded right-handed beta-helix, Pectin lyase-like"/>
    <property type="match status" value="1"/>
</dbReference>
<dbReference type="InterPro" id="IPR000070">
    <property type="entry name" value="Pectinesterase_cat"/>
</dbReference>
<dbReference type="GO" id="GO:0009279">
    <property type="term" value="C:cell outer membrane"/>
    <property type="evidence" value="ECO:0007669"/>
    <property type="project" value="TreeGrafter"/>
</dbReference>
<dbReference type="PROSITE" id="PS00503">
    <property type="entry name" value="PECTINESTERASE_2"/>
    <property type="match status" value="1"/>
</dbReference>
<dbReference type="SUPFAM" id="SSF51126">
    <property type="entry name" value="Pectin lyase-like"/>
    <property type="match status" value="1"/>
</dbReference>
<dbReference type="KEGG" id="ddb:E7747_05365"/>
<feature type="active site" evidence="4">
    <location>
        <position position="181"/>
    </location>
</feature>
<dbReference type="InterPro" id="IPR033131">
    <property type="entry name" value="Pectinesterase_Asp_AS"/>
</dbReference>
<evidence type="ECO:0000256" key="3">
    <source>
        <dbReference type="ARBA" id="ARBA00023085"/>
    </source>
</evidence>
<feature type="signal peptide" evidence="5">
    <location>
        <begin position="1"/>
        <end position="20"/>
    </location>
</feature>
<proteinExistence type="inferred from homology"/>
<dbReference type="PROSITE" id="PS51257">
    <property type="entry name" value="PROKAR_LIPOPROTEIN"/>
    <property type="match status" value="1"/>
</dbReference>
<organism evidence="7 8">
    <name type="scientific">Duncaniella dubosii</name>
    <dbReference type="NCBI Taxonomy" id="2518971"/>
    <lineage>
        <taxon>Bacteria</taxon>
        <taxon>Pseudomonadati</taxon>
        <taxon>Bacteroidota</taxon>
        <taxon>Bacteroidia</taxon>
        <taxon>Bacteroidales</taxon>
        <taxon>Muribaculaceae</taxon>
        <taxon>Duncaniella</taxon>
    </lineage>
</organism>
<dbReference type="InterPro" id="IPR011050">
    <property type="entry name" value="Pectin_lyase_fold/virulence"/>
</dbReference>
<dbReference type="UniPathway" id="UPA00545">
    <property type="reaction ID" value="UER00823"/>
</dbReference>
<dbReference type="EMBL" id="CP039396">
    <property type="protein sequence ID" value="QCD41759.1"/>
    <property type="molecule type" value="Genomic_DNA"/>
</dbReference>
<sequence>MLRKSLSLLMLLVSIVSACATERKYDFVVAQDGSGDFTTIQEAINAVPDFRKANRTNILIKKGSYKEKLIIPECKINLTLTGEDGAVITYDDYASKPNRFGEEKSTSGSASCYIYAPDFIAENLTFENSSGPVGQAVACFVSGDRAIFRKCRFLGCQDTLYTYGYPTRQYYEDCYIEGTVDFIFGKATAVFNRCQIHSRGKGYVTAPATPEDSKYGYVFHDCKLTAENGVTNVPLSRPWRPYAQAIFINCELGKHISPAGWNNWGKESNEKTVTYAEYNSTGEGANPSARVSYSRQLSDPTPYAITTVLAGEDGWNPLEL</sequence>
<dbReference type="Pfam" id="PF01095">
    <property type="entry name" value="Pectinesterase"/>
    <property type="match status" value="1"/>
</dbReference>
<protein>
    <recommendedName>
        <fullName evidence="5">Pectinesterase</fullName>
        <ecNumber evidence="5">3.1.1.11</ecNumber>
    </recommendedName>
</protein>
<dbReference type="PANTHER" id="PTHR31321">
    <property type="entry name" value="ACYL-COA THIOESTER HYDROLASE YBHC-RELATED"/>
    <property type="match status" value="1"/>
</dbReference>
<comment type="catalytic activity">
    <reaction evidence="5">
        <text>[(1-&gt;4)-alpha-D-galacturonosyl methyl ester](n) + n H2O = [(1-&gt;4)-alpha-D-galacturonosyl](n) + n methanol + n H(+)</text>
        <dbReference type="Rhea" id="RHEA:22380"/>
        <dbReference type="Rhea" id="RHEA-COMP:14570"/>
        <dbReference type="Rhea" id="RHEA-COMP:14573"/>
        <dbReference type="ChEBI" id="CHEBI:15377"/>
        <dbReference type="ChEBI" id="CHEBI:15378"/>
        <dbReference type="ChEBI" id="CHEBI:17790"/>
        <dbReference type="ChEBI" id="CHEBI:140522"/>
        <dbReference type="ChEBI" id="CHEBI:140523"/>
        <dbReference type="EC" id="3.1.1.11"/>
    </reaction>
</comment>
<dbReference type="Proteomes" id="UP000297149">
    <property type="component" value="Chromosome"/>
</dbReference>
<dbReference type="PANTHER" id="PTHR31321:SF57">
    <property type="entry name" value="PECTINESTERASE 53-RELATED"/>
    <property type="match status" value="1"/>
</dbReference>
<evidence type="ECO:0000259" key="6">
    <source>
        <dbReference type="Pfam" id="PF01095"/>
    </source>
</evidence>
<reference evidence="8" key="1">
    <citation type="submission" date="2019-02" db="EMBL/GenBank/DDBJ databases">
        <title>Isolation and identification of novel species under the genus Muribaculum.</title>
        <authorList>
            <person name="Miyake S."/>
            <person name="Ding Y."/>
            <person name="Low A."/>
            <person name="Soh M."/>
            <person name="Seedorf H."/>
        </authorList>
    </citation>
    <scope>NUCLEOTIDE SEQUENCE [LARGE SCALE GENOMIC DNA]</scope>
    <source>
        <strain evidence="8">H5</strain>
    </source>
</reference>
<accession>A0A4P7W1I8</accession>
<evidence type="ECO:0000256" key="4">
    <source>
        <dbReference type="PROSITE-ProRule" id="PRU10040"/>
    </source>
</evidence>
<dbReference type="GO" id="GO:0030599">
    <property type="term" value="F:pectinesterase activity"/>
    <property type="evidence" value="ECO:0007669"/>
    <property type="project" value="UniProtKB-UniRule"/>
</dbReference>
<evidence type="ECO:0000313" key="7">
    <source>
        <dbReference type="EMBL" id="QCD41759.1"/>
    </source>
</evidence>
<keyword evidence="2 5" id="KW-0378">Hydrolase</keyword>
<comment type="pathway">
    <text evidence="5">Glycan metabolism; pectin degradation; 2-dehydro-3-deoxy-D-gluconate from pectin: step 1/5.</text>
</comment>
<keyword evidence="3 5" id="KW-0063">Aspartyl esterase</keyword>
<dbReference type="GO" id="GO:0045490">
    <property type="term" value="P:pectin catabolic process"/>
    <property type="evidence" value="ECO:0007669"/>
    <property type="project" value="UniProtKB-UniRule"/>
</dbReference>
<gene>
    <name evidence="7" type="ORF">E7747_05365</name>
</gene>
<evidence type="ECO:0000256" key="5">
    <source>
        <dbReference type="RuleBase" id="RU000589"/>
    </source>
</evidence>
<dbReference type="AlphaFoldDB" id="A0A4P7W1I8"/>
<evidence type="ECO:0000256" key="1">
    <source>
        <dbReference type="ARBA" id="ARBA00008891"/>
    </source>
</evidence>
<evidence type="ECO:0000313" key="8">
    <source>
        <dbReference type="Proteomes" id="UP000297149"/>
    </source>
</evidence>
<keyword evidence="8" id="KW-1185">Reference proteome</keyword>
<feature type="domain" description="Pectinesterase catalytic" evidence="6">
    <location>
        <begin position="26"/>
        <end position="294"/>
    </location>
</feature>
<comment type="similarity">
    <text evidence="1">Belongs to the pectinesterase family.</text>
</comment>
<dbReference type="FunFam" id="2.160.20.10:FF:000052">
    <property type="entry name" value="Pectinesterase"/>
    <property type="match status" value="1"/>
</dbReference>
<dbReference type="GO" id="GO:0042545">
    <property type="term" value="P:cell wall modification"/>
    <property type="evidence" value="ECO:0007669"/>
    <property type="project" value="UniProtKB-UniRule"/>
</dbReference>
<dbReference type="InterPro" id="IPR012334">
    <property type="entry name" value="Pectin_lyas_fold"/>
</dbReference>
<evidence type="ECO:0000256" key="2">
    <source>
        <dbReference type="ARBA" id="ARBA00022801"/>
    </source>
</evidence>
<keyword evidence="5" id="KW-0732">Signal</keyword>
<dbReference type="EC" id="3.1.1.11" evidence="5"/>
<name>A0A4P7W1I8_9BACT</name>
<feature type="chain" id="PRO_5021040391" description="Pectinesterase" evidence="5">
    <location>
        <begin position="21"/>
        <end position="320"/>
    </location>
</feature>